<comment type="caution">
    <text evidence="1">The sequence shown here is derived from an EMBL/GenBank/DDBJ whole genome shotgun (WGS) entry which is preliminary data.</text>
</comment>
<evidence type="ECO:0000313" key="2">
    <source>
        <dbReference type="Proteomes" id="UP001177021"/>
    </source>
</evidence>
<sequence length="788" mass="87146">MAIALTQCSEKLGYLIFLLSKNFIMFMSMVIACNGLHYLIKPYQQPRITSDIIVGLVVGNAPFLRNLYEQFNRTFGFIIDFGMMCYMFALGVEMDPYVLFRRPSRDVQVAYAGIIITFILALAITPLLHYFTSDVQSHLLEFHLALSILLSSTASPVLTRLITSLNIGKSDIGKLVIAAGMYSDFLSSLLLSVGYISMPLDTFCDNVEKKGRFKRAVVMNSAVIGQALFTATVSPIFMRWVNNENPEGKPMKGSHLVLSIAFMVMSCASSILYNFSPILSAFITGICFPREGRVSKWVISKINYLLTTIFFPIFFLWMGYAADFRQFQPSQLGTWGRLFIPVLIVMGGKVIGTLVCGAILGFHWPESVAIGLLLATKGHFHIYMAIKVMGCGSNTSAGIGLIFAIFFTVVHAPSVVAHIIKRAKRKVPTHRMSLQLLDPLSELRILLCLHGPDNISASINFMEITRGKSDPGILVYVTEMIELTNQIAVTVERGEGIETTNVKDKDVMEMRDTITSSFQAYIDDDGDGVTLKRTMAVSTINNMAQDICTLAEDLMIALIVLPFHRRQCVDGKLDGGHQGFRYVNRKLLKSAPCSVGILVNRGLGSFEKISKTQVSLNVATLFIGGKDDREALAYTGRVAGHPGVKLTVIRFLVDTSVESSRISAYRVSLPDNGEEMGLDDECFAHFYDKYISGGRISYMEKHLANAAETFSTLRSFEGQYSLVIVGREGGLNSILTKGMNDWQQCPELGPIGDVLSGPDFSKTVSVLVIQQHKHKGEIDGLDEEFNIM</sequence>
<organism evidence="1 2">
    <name type="scientific">Trifolium pratense</name>
    <name type="common">Red clover</name>
    <dbReference type="NCBI Taxonomy" id="57577"/>
    <lineage>
        <taxon>Eukaryota</taxon>
        <taxon>Viridiplantae</taxon>
        <taxon>Streptophyta</taxon>
        <taxon>Embryophyta</taxon>
        <taxon>Tracheophyta</taxon>
        <taxon>Spermatophyta</taxon>
        <taxon>Magnoliopsida</taxon>
        <taxon>eudicotyledons</taxon>
        <taxon>Gunneridae</taxon>
        <taxon>Pentapetalae</taxon>
        <taxon>rosids</taxon>
        <taxon>fabids</taxon>
        <taxon>Fabales</taxon>
        <taxon>Fabaceae</taxon>
        <taxon>Papilionoideae</taxon>
        <taxon>50 kb inversion clade</taxon>
        <taxon>NPAAA clade</taxon>
        <taxon>Hologalegina</taxon>
        <taxon>IRL clade</taxon>
        <taxon>Trifolieae</taxon>
        <taxon>Trifolium</taxon>
    </lineage>
</organism>
<dbReference type="EMBL" id="CASHSV030000206">
    <property type="protein sequence ID" value="CAJ2655193.1"/>
    <property type="molecule type" value="Genomic_DNA"/>
</dbReference>
<gene>
    <name evidence="1" type="ORF">MILVUS5_LOCUS22176</name>
</gene>
<keyword evidence="2" id="KW-1185">Reference proteome</keyword>
<reference evidence="1" key="1">
    <citation type="submission" date="2023-10" db="EMBL/GenBank/DDBJ databases">
        <authorList>
            <person name="Rodriguez Cubillos JULIANA M."/>
            <person name="De Vega J."/>
        </authorList>
    </citation>
    <scope>NUCLEOTIDE SEQUENCE</scope>
</reference>
<name>A0ACB0KFP6_TRIPR</name>
<protein>
    <submittedName>
        <fullName evidence="1">Uncharacterized protein</fullName>
    </submittedName>
</protein>
<proteinExistence type="predicted"/>
<evidence type="ECO:0000313" key="1">
    <source>
        <dbReference type="EMBL" id="CAJ2655193.1"/>
    </source>
</evidence>
<accession>A0ACB0KFP6</accession>
<dbReference type="Proteomes" id="UP001177021">
    <property type="component" value="Unassembled WGS sequence"/>
</dbReference>